<dbReference type="InterPro" id="IPR006145">
    <property type="entry name" value="PsdUridine_synth_RsuA/RluA"/>
</dbReference>
<name>A0A9D2A7S6_9FIRM</name>
<reference evidence="7" key="2">
    <citation type="submission" date="2021-04" db="EMBL/GenBank/DDBJ databases">
        <authorList>
            <person name="Gilroy R."/>
        </authorList>
    </citation>
    <scope>NUCLEOTIDE SEQUENCE</scope>
    <source>
        <strain evidence="7">CHK187-5294</strain>
    </source>
</reference>
<evidence type="ECO:0000259" key="6">
    <source>
        <dbReference type="Pfam" id="PF00849"/>
    </source>
</evidence>
<dbReference type="CDD" id="cd02869">
    <property type="entry name" value="PseudoU_synth_RluA_like"/>
    <property type="match status" value="1"/>
</dbReference>
<evidence type="ECO:0000256" key="3">
    <source>
        <dbReference type="ARBA" id="ARBA00031870"/>
    </source>
</evidence>
<comment type="similarity">
    <text evidence="2">Belongs to the pseudouridine synthase RluA family.</text>
</comment>
<evidence type="ECO:0000313" key="7">
    <source>
        <dbReference type="EMBL" id="HIZ02824.1"/>
    </source>
</evidence>
<dbReference type="GO" id="GO:0003723">
    <property type="term" value="F:RNA binding"/>
    <property type="evidence" value="ECO:0007669"/>
    <property type="project" value="UniProtKB-KW"/>
</dbReference>
<protein>
    <recommendedName>
        <fullName evidence="3">RNA pseudouridylate synthase</fullName>
    </recommendedName>
    <alternativeName>
        <fullName evidence="4">RNA-uridine isomerase</fullName>
    </alternativeName>
</protein>
<reference evidence="7" key="1">
    <citation type="journal article" date="2021" name="PeerJ">
        <title>Extensive microbial diversity within the chicken gut microbiome revealed by metagenomics and culture.</title>
        <authorList>
            <person name="Gilroy R."/>
            <person name="Ravi A."/>
            <person name="Getino M."/>
            <person name="Pursley I."/>
            <person name="Horton D.L."/>
            <person name="Alikhan N.F."/>
            <person name="Baker D."/>
            <person name="Gharbi K."/>
            <person name="Hall N."/>
            <person name="Watson M."/>
            <person name="Adriaenssens E.M."/>
            <person name="Foster-Nyarko E."/>
            <person name="Jarju S."/>
            <person name="Secka A."/>
            <person name="Antonio M."/>
            <person name="Oren A."/>
            <person name="Chaudhuri R.R."/>
            <person name="La Ragione R."/>
            <person name="Hildebrand F."/>
            <person name="Pallen M.J."/>
        </authorList>
    </citation>
    <scope>NUCLEOTIDE SEQUENCE</scope>
    <source>
        <strain evidence="7">CHK187-5294</strain>
    </source>
</reference>
<dbReference type="SUPFAM" id="SSF55120">
    <property type="entry name" value="Pseudouridine synthase"/>
    <property type="match status" value="1"/>
</dbReference>
<dbReference type="EMBL" id="DXCL01000006">
    <property type="protein sequence ID" value="HIZ02824.1"/>
    <property type="molecule type" value="Genomic_DNA"/>
</dbReference>
<comment type="caution">
    <text evidence="7">The sequence shown here is derived from an EMBL/GenBank/DDBJ whole genome shotgun (WGS) entry which is preliminary data.</text>
</comment>
<proteinExistence type="inferred from homology"/>
<evidence type="ECO:0000256" key="1">
    <source>
        <dbReference type="ARBA" id="ARBA00000073"/>
    </source>
</evidence>
<dbReference type="Proteomes" id="UP000824132">
    <property type="component" value="Unassembled WGS sequence"/>
</dbReference>
<accession>A0A9D2A7S6</accession>
<gene>
    <name evidence="7" type="ORF">H9727_00895</name>
</gene>
<dbReference type="PANTHER" id="PTHR21600:SF87">
    <property type="entry name" value="RNA PSEUDOURIDYLATE SYNTHASE DOMAIN-CONTAINING PROTEIN 1"/>
    <property type="match status" value="1"/>
</dbReference>
<dbReference type="Gene3D" id="3.30.2350.10">
    <property type="entry name" value="Pseudouridine synthase"/>
    <property type="match status" value="1"/>
</dbReference>
<evidence type="ECO:0000256" key="5">
    <source>
        <dbReference type="PROSITE-ProRule" id="PRU00182"/>
    </source>
</evidence>
<evidence type="ECO:0000313" key="8">
    <source>
        <dbReference type="Proteomes" id="UP000824132"/>
    </source>
</evidence>
<feature type="domain" description="Pseudouridine synthase RsuA/RluA-like" evidence="6">
    <location>
        <begin position="101"/>
        <end position="215"/>
    </location>
</feature>
<dbReference type="PROSITE" id="PS50889">
    <property type="entry name" value="S4"/>
    <property type="match status" value="1"/>
</dbReference>
<dbReference type="GO" id="GO:0140098">
    <property type="term" value="F:catalytic activity, acting on RNA"/>
    <property type="evidence" value="ECO:0007669"/>
    <property type="project" value="UniProtKB-ARBA"/>
</dbReference>
<comment type="catalytic activity">
    <reaction evidence="1">
        <text>a uridine in RNA = a pseudouridine in RNA</text>
        <dbReference type="Rhea" id="RHEA:48348"/>
        <dbReference type="Rhea" id="RHEA-COMP:12068"/>
        <dbReference type="Rhea" id="RHEA-COMP:12069"/>
        <dbReference type="ChEBI" id="CHEBI:65314"/>
        <dbReference type="ChEBI" id="CHEBI:65315"/>
    </reaction>
</comment>
<dbReference type="Pfam" id="PF00849">
    <property type="entry name" value="PseudoU_synth_2"/>
    <property type="match status" value="1"/>
</dbReference>
<keyword evidence="5" id="KW-0694">RNA-binding</keyword>
<dbReference type="AlphaFoldDB" id="A0A9D2A7S6"/>
<dbReference type="GO" id="GO:0000455">
    <property type="term" value="P:enzyme-directed rRNA pseudouridine synthesis"/>
    <property type="evidence" value="ECO:0007669"/>
    <property type="project" value="TreeGrafter"/>
</dbReference>
<organism evidence="7 8">
    <name type="scientific">Candidatus Borkfalkia avistercoris</name>
    <dbReference type="NCBI Taxonomy" id="2838504"/>
    <lineage>
        <taxon>Bacteria</taxon>
        <taxon>Bacillati</taxon>
        <taxon>Bacillota</taxon>
        <taxon>Clostridia</taxon>
        <taxon>Christensenellales</taxon>
        <taxon>Christensenellaceae</taxon>
        <taxon>Candidatus Borkfalkia</taxon>
    </lineage>
</organism>
<dbReference type="GO" id="GO:0009982">
    <property type="term" value="F:pseudouridine synthase activity"/>
    <property type="evidence" value="ECO:0007669"/>
    <property type="project" value="InterPro"/>
</dbReference>
<dbReference type="PANTHER" id="PTHR21600">
    <property type="entry name" value="MITOCHONDRIAL RNA PSEUDOURIDINE SYNTHASE"/>
    <property type="match status" value="1"/>
</dbReference>
<dbReference type="InterPro" id="IPR020103">
    <property type="entry name" value="PsdUridine_synth_cat_dom_sf"/>
</dbReference>
<evidence type="ECO:0000256" key="2">
    <source>
        <dbReference type="ARBA" id="ARBA00010876"/>
    </source>
</evidence>
<evidence type="ECO:0000256" key="4">
    <source>
        <dbReference type="ARBA" id="ARBA00033164"/>
    </source>
</evidence>
<dbReference type="InterPro" id="IPR050188">
    <property type="entry name" value="RluA_PseudoU_synthase"/>
</dbReference>
<sequence>MKKLIVSERGRLRDFTDDHYAQGSFAFSRLLREKDVRVNGKKTGENVMLEAGDEVAYYTTLKEEARPFYGVLYEDENVLFADKYAGVNSEALFCTLAEAYGARPVHRLDRNTCGVMAFARNDGAERALAAAFKERRAVKIYEAVCFHPFKKPADVLTAYLVKDAAAARVRVYAEPRKGAEKIVTEYFGAENAGELARVHVRLHSGKTHQIRAHLAFIGHPVAGDEKYGDEALNKKYALKRHILVAKELSFSFTGMLSYLNGKTFTSSFSAQFPKNEK</sequence>